<dbReference type="EMBL" id="PCRK01000026">
    <property type="protein sequence ID" value="PIP19688.1"/>
    <property type="molecule type" value="Genomic_DNA"/>
</dbReference>
<dbReference type="PANTHER" id="PTHR30582">
    <property type="entry name" value="L,D-TRANSPEPTIDASE"/>
    <property type="match status" value="1"/>
</dbReference>
<evidence type="ECO:0000256" key="5">
    <source>
        <dbReference type="ARBA" id="ARBA00022801"/>
    </source>
</evidence>
<dbReference type="GO" id="GO:0018104">
    <property type="term" value="P:peptidoglycan-protein cross-linking"/>
    <property type="evidence" value="ECO:0007669"/>
    <property type="project" value="TreeGrafter"/>
</dbReference>
<dbReference type="InterPro" id="IPR005490">
    <property type="entry name" value="LD_TPept_cat_dom"/>
</dbReference>
<comment type="pathway">
    <text evidence="1 9">Cell wall biogenesis; peptidoglycan biosynthesis.</text>
</comment>
<comment type="similarity">
    <text evidence="2">Belongs to the YkuD family.</text>
</comment>
<dbReference type="GO" id="GO:0071972">
    <property type="term" value="F:peptidoglycan L,D-transpeptidase activity"/>
    <property type="evidence" value="ECO:0007669"/>
    <property type="project" value="TreeGrafter"/>
</dbReference>
<dbReference type="SMART" id="SM00257">
    <property type="entry name" value="LysM"/>
    <property type="match status" value="1"/>
</dbReference>
<dbReference type="SUPFAM" id="SSF141523">
    <property type="entry name" value="L,D-transpeptidase catalytic domain-like"/>
    <property type="match status" value="1"/>
</dbReference>
<feature type="active site" description="Proton donor/acceptor" evidence="9">
    <location>
        <position position="231"/>
    </location>
</feature>
<dbReference type="Proteomes" id="UP000231292">
    <property type="component" value="Unassembled WGS sequence"/>
</dbReference>
<keyword evidence="4" id="KW-0808">Transferase</keyword>
<dbReference type="CDD" id="cd16913">
    <property type="entry name" value="YkuD_like"/>
    <property type="match status" value="1"/>
</dbReference>
<evidence type="ECO:0000259" key="12">
    <source>
        <dbReference type="PROSITE" id="PS52029"/>
    </source>
</evidence>
<dbReference type="InterPro" id="IPR018392">
    <property type="entry name" value="LysM"/>
</dbReference>
<dbReference type="Pfam" id="PF01476">
    <property type="entry name" value="LysM"/>
    <property type="match status" value="1"/>
</dbReference>
<dbReference type="PROSITE" id="PS51782">
    <property type="entry name" value="LYSM"/>
    <property type="match status" value="1"/>
</dbReference>
<dbReference type="CDD" id="cd00118">
    <property type="entry name" value="LysM"/>
    <property type="match status" value="1"/>
</dbReference>
<dbReference type="InterPro" id="IPR036779">
    <property type="entry name" value="LysM_dom_sf"/>
</dbReference>
<dbReference type="GO" id="GO:0071555">
    <property type="term" value="P:cell wall organization"/>
    <property type="evidence" value="ECO:0007669"/>
    <property type="project" value="UniProtKB-UniRule"/>
</dbReference>
<dbReference type="Pfam" id="PF03734">
    <property type="entry name" value="YkuD"/>
    <property type="match status" value="1"/>
</dbReference>
<evidence type="ECO:0000256" key="3">
    <source>
        <dbReference type="ARBA" id="ARBA00022676"/>
    </source>
</evidence>
<name>A0A2G9YKC2_9BACT</name>
<dbReference type="GO" id="GO:0008360">
    <property type="term" value="P:regulation of cell shape"/>
    <property type="evidence" value="ECO:0007669"/>
    <property type="project" value="UniProtKB-UniRule"/>
</dbReference>
<dbReference type="AlphaFoldDB" id="A0A2G9YKC2"/>
<dbReference type="SUPFAM" id="SSF54106">
    <property type="entry name" value="LysM domain"/>
    <property type="match status" value="1"/>
</dbReference>
<evidence type="ECO:0000256" key="7">
    <source>
        <dbReference type="ARBA" id="ARBA00022984"/>
    </source>
</evidence>
<feature type="active site" description="Nucleophile" evidence="9">
    <location>
        <position position="247"/>
    </location>
</feature>
<reference evidence="13 14" key="1">
    <citation type="submission" date="2017-09" db="EMBL/GenBank/DDBJ databases">
        <title>Depth-based differentiation of microbial function through sediment-hosted aquifers and enrichment of novel symbionts in the deep terrestrial subsurface.</title>
        <authorList>
            <person name="Probst A.J."/>
            <person name="Ladd B."/>
            <person name="Jarett J.K."/>
            <person name="Geller-Mcgrath D.E."/>
            <person name="Sieber C.M."/>
            <person name="Emerson J.B."/>
            <person name="Anantharaman K."/>
            <person name="Thomas B.C."/>
            <person name="Malmstrom R."/>
            <person name="Stieglmeier M."/>
            <person name="Klingl A."/>
            <person name="Woyke T."/>
            <person name="Ryan C.M."/>
            <person name="Banfield J.F."/>
        </authorList>
    </citation>
    <scope>NUCLEOTIDE SEQUENCE [LARGE SCALE GENOMIC DNA]</scope>
    <source>
        <strain evidence="13">CG23_combo_of_CG06-09_8_20_14_all_41_10</strain>
    </source>
</reference>
<evidence type="ECO:0000256" key="4">
    <source>
        <dbReference type="ARBA" id="ARBA00022679"/>
    </source>
</evidence>
<evidence type="ECO:0000256" key="6">
    <source>
        <dbReference type="ARBA" id="ARBA00022960"/>
    </source>
</evidence>
<keyword evidence="6 9" id="KW-0133">Cell shape</keyword>
<keyword evidence="10" id="KW-0812">Transmembrane</keyword>
<dbReference type="InterPro" id="IPR050979">
    <property type="entry name" value="LD-transpeptidase"/>
</dbReference>
<sequence>MVKKTLIIWGVVILTLFVALAFFFKKDSGNSASRKEGNPISASALLNKARGLEAKGDLVNLKDVYQKLVNDFPNSNEVMNWQKKAEDINIKLLFSPAITAKSALYEIKPGDTLAKIAREFKTTVDLIKKSNNLSDDRIVGGRKIKVWTAPFSMLVDKSQNILILKSDEEIIRTYIVSTGKNNSTPIGNFKIISKLVNPAWFKSGTVVPAGSPENILGTRWMGIDFPGYGLHGTTDPKSLGKQVTQGCVRLSNSDVEELYTIVPIGTEVVIVD</sequence>
<protein>
    <submittedName>
        <fullName evidence="13">Uncharacterized protein</fullName>
    </submittedName>
</protein>
<dbReference type="GO" id="GO:0005576">
    <property type="term" value="C:extracellular region"/>
    <property type="evidence" value="ECO:0007669"/>
    <property type="project" value="TreeGrafter"/>
</dbReference>
<keyword evidence="10" id="KW-1133">Transmembrane helix</keyword>
<feature type="domain" description="LysM" evidence="11">
    <location>
        <begin position="103"/>
        <end position="146"/>
    </location>
</feature>
<evidence type="ECO:0000259" key="11">
    <source>
        <dbReference type="PROSITE" id="PS51782"/>
    </source>
</evidence>
<keyword evidence="8 9" id="KW-0961">Cell wall biogenesis/degradation</keyword>
<dbReference type="PANTHER" id="PTHR30582:SF24">
    <property type="entry name" value="L,D-TRANSPEPTIDASE ERFK_SRFK-RELATED"/>
    <property type="match status" value="1"/>
</dbReference>
<comment type="caution">
    <text evidence="13">The sequence shown here is derived from an EMBL/GenBank/DDBJ whole genome shotgun (WGS) entry which is preliminary data.</text>
</comment>
<evidence type="ECO:0000313" key="14">
    <source>
        <dbReference type="Proteomes" id="UP000231292"/>
    </source>
</evidence>
<evidence type="ECO:0000256" key="10">
    <source>
        <dbReference type="SAM" id="Phobius"/>
    </source>
</evidence>
<evidence type="ECO:0000256" key="1">
    <source>
        <dbReference type="ARBA" id="ARBA00004752"/>
    </source>
</evidence>
<feature type="transmembrane region" description="Helical" evidence="10">
    <location>
        <begin position="6"/>
        <end position="24"/>
    </location>
</feature>
<feature type="domain" description="L,D-TPase catalytic" evidence="12">
    <location>
        <begin position="151"/>
        <end position="271"/>
    </location>
</feature>
<dbReference type="Gene3D" id="2.40.440.10">
    <property type="entry name" value="L,D-transpeptidase catalytic domain-like"/>
    <property type="match status" value="1"/>
</dbReference>
<dbReference type="GO" id="GO:0016757">
    <property type="term" value="F:glycosyltransferase activity"/>
    <property type="evidence" value="ECO:0007669"/>
    <property type="project" value="UniProtKB-KW"/>
</dbReference>
<evidence type="ECO:0000256" key="8">
    <source>
        <dbReference type="ARBA" id="ARBA00023316"/>
    </source>
</evidence>
<keyword evidence="3" id="KW-0328">Glycosyltransferase</keyword>
<organism evidence="13 14">
    <name type="scientific">Candidatus Sherwoodlollariibacterium unditelluris</name>
    <dbReference type="NCBI Taxonomy" id="1974757"/>
    <lineage>
        <taxon>Bacteria</taxon>
        <taxon>Pseudomonadati</taxon>
        <taxon>Candidatus Omnitrophota</taxon>
        <taxon>Candidatus Sherwoodlollariibacterium</taxon>
    </lineage>
</organism>
<gene>
    <name evidence="13" type="ORF">COX41_01455</name>
</gene>
<proteinExistence type="inferred from homology"/>
<dbReference type="UniPathway" id="UPA00219"/>
<evidence type="ECO:0000313" key="13">
    <source>
        <dbReference type="EMBL" id="PIP19688.1"/>
    </source>
</evidence>
<dbReference type="InterPro" id="IPR038063">
    <property type="entry name" value="Transpep_catalytic_dom"/>
</dbReference>
<dbReference type="Gene3D" id="3.10.350.10">
    <property type="entry name" value="LysM domain"/>
    <property type="match status" value="1"/>
</dbReference>
<keyword evidence="7 9" id="KW-0573">Peptidoglycan synthesis</keyword>
<evidence type="ECO:0000256" key="2">
    <source>
        <dbReference type="ARBA" id="ARBA00005992"/>
    </source>
</evidence>
<dbReference type="PROSITE" id="PS52029">
    <property type="entry name" value="LD_TPASE"/>
    <property type="match status" value="1"/>
</dbReference>
<keyword evidence="10" id="KW-0472">Membrane</keyword>
<evidence type="ECO:0000256" key="9">
    <source>
        <dbReference type="PROSITE-ProRule" id="PRU01373"/>
    </source>
</evidence>
<accession>A0A2G9YKC2</accession>
<keyword evidence="5" id="KW-0378">Hydrolase</keyword>